<evidence type="ECO:0000313" key="3">
    <source>
        <dbReference type="Proteomes" id="UP001623348"/>
    </source>
</evidence>
<sequence>MQLVEELLPIFDDQSSQMRKLSISLFRDMVGNDQRRMKKKVQSGLLPFVFHTRGETDSVAQVEMPKLV</sequence>
<feature type="domain" description="Maestro/Maestro-like HEAT-repeats" evidence="1">
    <location>
        <begin position="2"/>
        <end position="61"/>
    </location>
</feature>
<dbReference type="InterPro" id="IPR055406">
    <property type="entry name" value="HEAT_Maestro"/>
</dbReference>
<gene>
    <name evidence="2" type="ORF">GRJ2_003089400</name>
</gene>
<dbReference type="AlphaFoldDB" id="A0ABC9Y843"/>
<dbReference type="Proteomes" id="UP001623348">
    <property type="component" value="Unassembled WGS sequence"/>
</dbReference>
<evidence type="ECO:0000259" key="1">
    <source>
        <dbReference type="Pfam" id="PF23227"/>
    </source>
</evidence>
<keyword evidence="3" id="KW-1185">Reference proteome</keyword>
<dbReference type="Pfam" id="PF23227">
    <property type="entry name" value="HEAT_MROH2B_C"/>
    <property type="match status" value="1"/>
</dbReference>
<protein>
    <submittedName>
        <fullName evidence="2">Maestro heat-like repeat-containing protein family member 7</fullName>
    </submittedName>
</protein>
<dbReference type="EMBL" id="BAAFJT010000045">
    <property type="protein sequence ID" value="GAB0206238.1"/>
    <property type="molecule type" value="Genomic_DNA"/>
</dbReference>
<proteinExistence type="predicted"/>
<accession>A0ABC9Y843</accession>
<evidence type="ECO:0000313" key="2">
    <source>
        <dbReference type="EMBL" id="GAB0206238.1"/>
    </source>
</evidence>
<reference evidence="2 3" key="1">
    <citation type="submission" date="2024-06" db="EMBL/GenBank/DDBJ databases">
        <title>The draft genome of Grus japonensis, version 3.</title>
        <authorList>
            <person name="Nabeshima K."/>
            <person name="Suzuki S."/>
            <person name="Onuma M."/>
        </authorList>
    </citation>
    <scope>NUCLEOTIDE SEQUENCE [LARGE SCALE GENOMIC DNA]</scope>
    <source>
        <strain evidence="2 3">451A</strain>
    </source>
</reference>
<organism evidence="2 3">
    <name type="scientific">Grus japonensis</name>
    <name type="common">Japanese crane</name>
    <name type="synonym">Red-crowned crane</name>
    <dbReference type="NCBI Taxonomy" id="30415"/>
    <lineage>
        <taxon>Eukaryota</taxon>
        <taxon>Metazoa</taxon>
        <taxon>Chordata</taxon>
        <taxon>Craniata</taxon>
        <taxon>Vertebrata</taxon>
        <taxon>Euteleostomi</taxon>
        <taxon>Archelosauria</taxon>
        <taxon>Archosauria</taxon>
        <taxon>Dinosauria</taxon>
        <taxon>Saurischia</taxon>
        <taxon>Theropoda</taxon>
        <taxon>Coelurosauria</taxon>
        <taxon>Aves</taxon>
        <taxon>Neognathae</taxon>
        <taxon>Neoaves</taxon>
        <taxon>Gruiformes</taxon>
        <taxon>Gruidae</taxon>
        <taxon>Grus</taxon>
    </lineage>
</organism>
<name>A0ABC9Y843_GRUJA</name>
<comment type="caution">
    <text evidence="2">The sequence shown here is derived from an EMBL/GenBank/DDBJ whole genome shotgun (WGS) entry which is preliminary data.</text>
</comment>